<dbReference type="Proteomes" id="UP001216907">
    <property type="component" value="Unassembled WGS sequence"/>
</dbReference>
<feature type="chain" id="PRO_5047531212" description="Peptidase MA-like domain-containing protein" evidence="2">
    <location>
        <begin position="21"/>
        <end position="642"/>
    </location>
</feature>
<proteinExistence type="predicted"/>
<dbReference type="EMBL" id="JARRAG010000001">
    <property type="protein sequence ID" value="MDG3002203.1"/>
    <property type="molecule type" value="Genomic_DNA"/>
</dbReference>
<evidence type="ECO:0000313" key="3">
    <source>
        <dbReference type="EMBL" id="MDG3002203.1"/>
    </source>
</evidence>
<organism evidence="3 4">
    <name type="scientific">Paludisphaera mucosa</name>
    <dbReference type="NCBI Taxonomy" id="3030827"/>
    <lineage>
        <taxon>Bacteria</taxon>
        <taxon>Pseudomonadati</taxon>
        <taxon>Planctomycetota</taxon>
        <taxon>Planctomycetia</taxon>
        <taxon>Isosphaerales</taxon>
        <taxon>Isosphaeraceae</taxon>
        <taxon>Paludisphaera</taxon>
    </lineage>
</organism>
<reference evidence="3 4" key="1">
    <citation type="submission" date="2023-03" db="EMBL/GenBank/DDBJ databases">
        <title>Paludisphaera mucosa sp. nov. a novel planctomycete from northern fen.</title>
        <authorList>
            <person name="Ivanova A."/>
        </authorList>
    </citation>
    <scope>NUCLEOTIDE SEQUENCE [LARGE SCALE GENOMIC DNA]</scope>
    <source>
        <strain evidence="3 4">Pla2</strain>
    </source>
</reference>
<name>A0ABT6F438_9BACT</name>
<keyword evidence="2" id="KW-0732">Signal</keyword>
<evidence type="ECO:0000256" key="2">
    <source>
        <dbReference type="SAM" id="SignalP"/>
    </source>
</evidence>
<evidence type="ECO:0008006" key="5">
    <source>
        <dbReference type="Google" id="ProtNLM"/>
    </source>
</evidence>
<feature type="region of interest" description="Disordered" evidence="1">
    <location>
        <begin position="152"/>
        <end position="210"/>
    </location>
</feature>
<accession>A0ABT6F438</accession>
<gene>
    <name evidence="3" type="ORF">PZE19_00230</name>
</gene>
<keyword evidence="4" id="KW-1185">Reference proteome</keyword>
<dbReference type="RefSeq" id="WP_277858570.1">
    <property type="nucleotide sequence ID" value="NZ_JARRAG010000001.1"/>
</dbReference>
<feature type="region of interest" description="Disordered" evidence="1">
    <location>
        <begin position="313"/>
        <end position="385"/>
    </location>
</feature>
<evidence type="ECO:0000313" key="4">
    <source>
        <dbReference type="Proteomes" id="UP001216907"/>
    </source>
</evidence>
<feature type="compositionally biased region" description="Low complexity" evidence="1">
    <location>
        <begin position="353"/>
        <end position="385"/>
    </location>
</feature>
<feature type="signal peptide" evidence="2">
    <location>
        <begin position="1"/>
        <end position="20"/>
    </location>
</feature>
<sequence>MRQALRTLLFVATIAPAALAAGGPADAVAQARKLIAAKDLKAASGVLEEAIGAAPAPAGDDRKALVDLLKETYKGLIRDAKAAGTPQVAASYEDDLAILEAAAPAPAPAATPAPAPAPPVVPPPTRSLPPVPESTPPPAEKVVIPHVEAAPAPAPAPAGVTRPADLPPPGDPAAASAPTLEPEPEQGPVDVPAKVAPPPRSHDEGVGRAAAVAPQAPDELAQADALFNKKQYDQAGKIYAGLARKGQLPAVRNKVWAYCRWSTVVARINAGPKTKPEWDVIEREIESIQRLTPGNWFGEYLKDLVADARSGKRPIAKSPGLAVRGASPDEPEPAAAPQPRKKTQAQPLELPGATDTPVEAAPTAAPEPELAPAPADEPQASAPAVPRAAAPVAWQVHETASFRIFHTDPALAAKAAESAESVRASQGKRWASPAARGAWSPRCDIYLYPTAADFARMTGQPETSPGFSTMGIGGGQVVARRVNLRADHPQLIAAVLPHEVTHVVLADVFTDQQIPRWADEGMAVLAEPVAEQVGRAVELNAPLAEDRVFRLDKLMTIDYPESKDWNLYYAQSVSLTQFLMAQGTPAQFVAFIKETQQRGPDAALRGSYRIAGLDDLDRRWRDYARAESARLASAATDGATTK</sequence>
<protein>
    <recommendedName>
        <fullName evidence="5">Peptidase MA-like domain-containing protein</fullName>
    </recommendedName>
</protein>
<evidence type="ECO:0000256" key="1">
    <source>
        <dbReference type="SAM" id="MobiDB-lite"/>
    </source>
</evidence>
<feature type="region of interest" description="Disordered" evidence="1">
    <location>
        <begin position="106"/>
        <end position="139"/>
    </location>
</feature>
<comment type="caution">
    <text evidence="3">The sequence shown here is derived from an EMBL/GenBank/DDBJ whole genome shotgun (WGS) entry which is preliminary data.</text>
</comment>